<dbReference type="RefSeq" id="XP_005713898.1">
    <property type="nucleotide sequence ID" value="XM_005713841.1"/>
</dbReference>
<dbReference type="Gramene" id="CDF34079">
    <property type="protein sequence ID" value="CDF34079"/>
    <property type="gene ID" value="CHC_T00002652001"/>
</dbReference>
<accession>R7Q7S6</accession>
<organism evidence="1 2">
    <name type="scientific">Chondrus crispus</name>
    <name type="common">Carrageen Irish moss</name>
    <name type="synonym">Polymorpha crispa</name>
    <dbReference type="NCBI Taxonomy" id="2769"/>
    <lineage>
        <taxon>Eukaryota</taxon>
        <taxon>Rhodophyta</taxon>
        <taxon>Florideophyceae</taxon>
        <taxon>Rhodymeniophycidae</taxon>
        <taxon>Gigartinales</taxon>
        <taxon>Gigartinaceae</taxon>
        <taxon>Chondrus</taxon>
    </lineage>
</organism>
<dbReference type="GeneID" id="17321625"/>
<sequence length="49" mass="5481">MYLYRSHGSEFPHNKEIGLSGLTLWVELNCGKLPPREDSHADIAQSAVL</sequence>
<reference evidence="2" key="1">
    <citation type="journal article" date="2013" name="Proc. Natl. Acad. Sci. U.S.A.">
        <title>Genome structure and metabolic features in the red seaweed Chondrus crispus shed light on evolution of the Archaeplastida.</title>
        <authorList>
            <person name="Collen J."/>
            <person name="Porcel B."/>
            <person name="Carre W."/>
            <person name="Ball S.G."/>
            <person name="Chaparro C."/>
            <person name="Tonon T."/>
            <person name="Barbeyron T."/>
            <person name="Michel G."/>
            <person name="Noel B."/>
            <person name="Valentin K."/>
            <person name="Elias M."/>
            <person name="Artiguenave F."/>
            <person name="Arun A."/>
            <person name="Aury J.M."/>
            <person name="Barbosa-Neto J.F."/>
            <person name="Bothwell J.H."/>
            <person name="Bouget F.Y."/>
            <person name="Brillet L."/>
            <person name="Cabello-Hurtado F."/>
            <person name="Capella-Gutierrez S."/>
            <person name="Charrier B."/>
            <person name="Cladiere L."/>
            <person name="Cock J.M."/>
            <person name="Coelho S.M."/>
            <person name="Colleoni C."/>
            <person name="Czjzek M."/>
            <person name="Da Silva C."/>
            <person name="Delage L."/>
            <person name="Denoeud F."/>
            <person name="Deschamps P."/>
            <person name="Dittami S.M."/>
            <person name="Gabaldon T."/>
            <person name="Gachon C.M."/>
            <person name="Groisillier A."/>
            <person name="Herve C."/>
            <person name="Jabbari K."/>
            <person name="Katinka M."/>
            <person name="Kloareg B."/>
            <person name="Kowalczyk N."/>
            <person name="Labadie K."/>
            <person name="Leblanc C."/>
            <person name="Lopez P.J."/>
            <person name="McLachlan D.H."/>
            <person name="Meslet-Cladiere L."/>
            <person name="Moustafa A."/>
            <person name="Nehr Z."/>
            <person name="Nyvall Collen P."/>
            <person name="Panaud O."/>
            <person name="Partensky F."/>
            <person name="Poulain J."/>
            <person name="Rensing S.A."/>
            <person name="Rousvoal S."/>
            <person name="Samson G."/>
            <person name="Symeonidi A."/>
            <person name="Weissenbach J."/>
            <person name="Zambounis A."/>
            <person name="Wincker P."/>
            <person name="Boyen C."/>
        </authorList>
    </citation>
    <scope>NUCLEOTIDE SEQUENCE [LARGE SCALE GENOMIC DNA]</scope>
    <source>
        <strain evidence="2">cv. Stackhouse</strain>
    </source>
</reference>
<gene>
    <name evidence="1" type="ORF">CHC_T00002652001</name>
</gene>
<name>R7Q7S6_CHOCR</name>
<proteinExistence type="predicted"/>
<dbReference type="AlphaFoldDB" id="R7Q7S6"/>
<dbReference type="KEGG" id="ccp:CHC_T00002652001"/>
<evidence type="ECO:0000313" key="2">
    <source>
        <dbReference type="Proteomes" id="UP000012073"/>
    </source>
</evidence>
<keyword evidence="2" id="KW-1185">Reference proteome</keyword>
<evidence type="ECO:0000313" key="1">
    <source>
        <dbReference type="EMBL" id="CDF34079.1"/>
    </source>
</evidence>
<dbReference type="EMBL" id="HG001672">
    <property type="protein sequence ID" value="CDF34079.1"/>
    <property type="molecule type" value="Genomic_DNA"/>
</dbReference>
<dbReference type="Proteomes" id="UP000012073">
    <property type="component" value="Unassembled WGS sequence"/>
</dbReference>
<protein>
    <submittedName>
        <fullName evidence="1">Uncharacterized protein</fullName>
    </submittedName>
</protein>